<reference evidence="3" key="1">
    <citation type="journal article" date="2019" name="Int. J. Syst. Evol. Microbiol.">
        <title>The Global Catalogue of Microorganisms (GCM) 10K type strain sequencing project: providing services to taxonomists for standard genome sequencing and annotation.</title>
        <authorList>
            <consortium name="The Broad Institute Genomics Platform"/>
            <consortium name="The Broad Institute Genome Sequencing Center for Infectious Disease"/>
            <person name="Wu L."/>
            <person name="Ma J."/>
        </authorList>
    </citation>
    <scope>NUCLEOTIDE SEQUENCE [LARGE SCALE GENOMIC DNA]</scope>
    <source>
        <strain evidence="3">JCM 13929</strain>
    </source>
</reference>
<feature type="compositionally biased region" description="Polar residues" evidence="1">
    <location>
        <begin position="32"/>
        <end position="45"/>
    </location>
</feature>
<feature type="region of interest" description="Disordered" evidence="1">
    <location>
        <begin position="59"/>
        <end position="81"/>
    </location>
</feature>
<keyword evidence="3" id="KW-1185">Reference proteome</keyword>
<proteinExistence type="predicted"/>
<accession>A0ABP4T9H2</accession>
<protein>
    <submittedName>
        <fullName evidence="2">Uncharacterized protein</fullName>
    </submittedName>
</protein>
<organism evidence="2 3">
    <name type="scientific">Nonomuraea maheshkhaliensis</name>
    <dbReference type="NCBI Taxonomy" id="419590"/>
    <lineage>
        <taxon>Bacteria</taxon>
        <taxon>Bacillati</taxon>
        <taxon>Actinomycetota</taxon>
        <taxon>Actinomycetes</taxon>
        <taxon>Streptosporangiales</taxon>
        <taxon>Streptosporangiaceae</taxon>
        <taxon>Nonomuraea</taxon>
    </lineage>
</organism>
<evidence type="ECO:0000313" key="3">
    <source>
        <dbReference type="Proteomes" id="UP001500064"/>
    </source>
</evidence>
<gene>
    <name evidence="2" type="ORF">GCM10009733_096330</name>
</gene>
<dbReference type="EMBL" id="BAAAMU010000138">
    <property type="protein sequence ID" value="GAA1684438.1"/>
    <property type="molecule type" value="Genomic_DNA"/>
</dbReference>
<name>A0ABP4T9H2_9ACTN</name>
<evidence type="ECO:0000313" key="2">
    <source>
        <dbReference type="EMBL" id="GAA1684438.1"/>
    </source>
</evidence>
<dbReference type="Proteomes" id="UP001500064">
    <property type="component" value="Unassembled WGS sequence"/>
</dbReference>
<sequence length="81" mass="8914">MTSETLREQQGRDHEDHQADDHDEPHGIDGAQSRSTAFTTNPRTTKTVIVRATKMTSVIPTPQSGQGVLPYLLDGQEISEP</sequence>
<comment type="caution">
    <text evidence="2">The sequence shown here is derived from an EMBL/GenBank/DDBJ whole genome shotgun (WGS) entry which is preliminary data.</text>
</comment>
<evidence type="ECO:0000256" key="1">
    <source>
        <dbReference type="SAM" id="MobiDB-lite"/>
    </source>
</evidence>
<feature type="region of interest" description="Disordered" evidence="1">
    <location>
        <begin position="1"/>
        <end position="45"/>
    </location>
</feature>
<feature type="compositionally biased region" description="Basic and acidic residues" evidence="1">
    <location>
        <begin position="1"/>
        <end position="27"/>
    </location>
</feature>